<evidence type="ECO:0000256" key="1">
    <source>
        <dbReference type="SAM" id="Phobius"/>
    </source>
</evidence>
<reference evidence="2" key="2">
    <citation type="submission" date="2021-04" db="EMBL/GenBank/DDBJ databases">
        <authorList>
            <person name="Gilroy R."/>
        </authorList>
    </citation>
    <scope>NUCLEOTIDE SEQUENCE</scope>
    <source>
        <strain evidence="2">5134</strain>
    </source>
</reference>
<proteinExistence type="predicted"/>
<dbReference type="Proteomes" id="UP000886844">
    <property type="component" value="Unassembled WGS sequence"/>
</dbReference>
<dbReference type="AlphaFoldDB" id="A0A9D1Z0L5"/>
<evidence type="ECO:0000313" key="3">
    <source>
        <dbReference type="Proteomes" id="UP000886844"/>
    </source>
</evidence>
<feature type="transmembrane region" description="Helical" evidence="1">
    <location>
        <begin position="32"/>
        <end position="53"/>
    </location>
</feature>
<name>A0A9D1Z0L5_9BACT</name>
<keyword evidence="1" id="KW-1133">Transmembrane helix</keyword>
<protein>
    <submittedName>
        <fullName evidence="2">Uncharacterized protein</fullName>
    </submittedName>
</protein>
<dbReference type="EMBL" id="DXDA01000032">
    <property type="protein sequence ID" value="HIY68520.1"/>
    <property type="molecule type" value="Genomic_DNA"/>
</dbReference>
<feature type="transmembrane region" description="Helical" evidence="1">
    <location>
        <begin position="6"/>
        <end position="25"/>
    </location>
</feature>
<sequence>MTLIFTILFGVLSGCLLSVLVGIIGSRRRIGFGWAFLISLIFTPLVGLIVALISDPLPDGIQRWGCIGTVVALLGILSLIAFLMLLLTGGVALAAM</sequence>
<organism evidence="2 3">
    <name type="scientific">Candidatus Alistipes intestinigallinarum</name>
    <dbReference type="NCBI Taxonomy" id="2838440"/>
    <lineage>
        <taxon>Bacteria</taxon>
        <taxon>Pseudomonadati</taxon>
        <taxon>Bacteroidota</taxon>
        <taxon>Bacteroidia</taxon>
        <taxon>Bacteroidales</taxon>
        <taxon>Rikenellaceae</taxon>
        <taxon>Alistipes</taxon>
    </lineage>
</organism>
<evidence type="ECO:0000313" key="2">
    <source>
        <dbReference type="EMBL" id="HIY68520.1"/>
    </source>
</evidence>
<reference evidence="2" key="1">
    <citation type="journal article" date="2021" name="PeerJ">
        <title>Extensive microbial diversity within the chicken gut microbiome revealed by metagenomics and culture.</title>
        <authorList>
            <person name="Gilroy R."/>
            <person name="Ravi A."/>
            <person name="Getino M."/>
            <person name="Pursley I."/>
            <person name="Horton D.L."/>
            <person name="Alikhan N.F."/>
            <person name="Baker D."/>
            <person name="Gharbi K."/>
            <person name="Hall N."/>
            <person name="Watson M."/>
            <person name="Adriaenssens E.M."/>
            <person name="Foster-Nyarko E."/>
            <person name="Jarju S."/>
            <person name="Secka A."/>
            <person name="Antonio M."/>
            <person name="Oren A."/>
            <person name="Chaudhuri R.R."/>
            <person name="La Ragione R."/>
            <person name="Hildebrand F."/>
            <person name="Pallen M.J."/>
        </authorList>
    </citation>
    <scope>NUCLEOTIDE SEQUENCE</scope>
    <source>
        <strain evidence="2">5134</strain>
    </source>
</reference>
<keyword evidence="1" id="KW-0812">Transmembrane</keyword>
<gene>
    <name evidence="2" type="ORF">H9828_03790</name>
</gene>
<accession>A0A9D1Z0L5</accession>
<comment type="caution">
    <text evidence="2">The sequence shown here is derived from an EMBL/GenBank/DDBJ whole genome shotgun (WGS) entry which is preliminary data.</text>
</comment>
<feature type="transmembrane region" description="Helical" evidence="1">
    <location>
        <begin position="73"/>
        <end position="95"/>
    </location>
</feature>
<keyword evidence="1" id="KW-0472">Membrane</keyword>